<gene>
    <name evidence="1" type="ORF">UFOVP105_15</name>
</gene>
<proteinExistence type="predicted"/>
<reference evidence="1" key="1">
    <citation type="submission" date="2020-04" db="EMBL/GenBank/DDBJ databases">
        <authorList>
            <person name="Chiriac C."/>
            <person name="Salcher M."/>
            <person name="Ghai R."/>
            <person name="Kavagutti S V."/>
        </authorList>
    </citation>
    <scope>NUCLEOTIDE SEQUENCE</scope>
</reference>
<name>A0A6J5L454_9CAUD</name>
<organism evidence="1">
    <name type="scientific">uncultured Caudovirales phage</name>
    <dbReference type="NCBI Taxonomy" id="2100421"/>
    <lineage>
        <taxon>Viruses</taxon>
        <taxon>Duplodnaviria</taxon>
        <taxon>Heunggongvirae</taxon>
        <taxon>Uroviricota</taxon>
        <taxon>Caudoviricetes</taxon>
        <taxon>Peduoviridae</taxon>
        <taxon>Maltschvirus</taxon>
        <taxon>Maltschvirus maltsch</taxon>
    </lineage>
</organism>
<sequence>MENSKKNIAELLKGIVNDPSLEVYSIVCSVLSVDETERTIDAKPINGDAEIFGVRLQSSINSAVGVVSIPKVDSFVIVTFLNKLTGYVALCTEIDKILIDTPEITINGGKLGGLMNIEDVVKKLNSLEQKVNDLIVACSSVVVTLAPSGAFPLASFFTSVTPLTPTQKAEIEDPKIKH</sequence>
<dbReference type="EMBL" id="LR796222">
    <property type="protein sequence ID" value="CAB4128063.1"/>
    <property type="molecule type" value="Genomic_DNA"/>
</dbReference>
<evidence type="ECO:0000313" key="1">
    <source>
        <dbReference type="EMBL" id="CAB4128063.1"/>
    </source>
</evidence>
<protein>
    <submittedName>
        <fullName evidence="1">Uncharacterized protein</fullName>
    </submittedName>
</protein>
<accession>A0A6J5L454</accession>